<dbReference type="InterPro" id="IPR036249">
    <property type="entry name" value="Thioredoxin-like_sf"/>
</dbReference>
<keyword evidence="3" id="KW-0479">Metal-binding</keyword>
<feature type="domain" description="Thioredoxin" evidence="5">
    <location>
        <begin position="34"/>
        <end position="197"/>
    </location>
</feature>
<evidence type="ECO:0000256" key="1">
    <source>
        <dbReference type="ARBA" id="ARBA00010996"/>
    </source>
</evidence>
<evidence type="ECO:0000256" key="4">
    <source>
        <dbReference type="PIRSR" id="PIRSR603782-2"/>
    </source>
</evidence>
<dbReference type="InterPro" id="IPR013766">
    <property type="entry name" value="Thioredoxin_domain"/>
</dbReference>
<feature type="binding site" evidence="3">
    <location>
        <position position="72"/>
    </location>
    <ligand>
        <name>Cu cation</name>
        <dbReference type="ChEBI" id="CHEBI:23378"/>
    </ligand>
</feature>
<evidence type="ECO:0000256" key="2">
    <source>
        <dbReference type="ARBA" id="ARBA00023008"/>
    </source>
</evidence>
<proteinExistence type="inferred from homology"/>
<accession>A0A317Q2R6</accession>
<evidence type="ECO:0000256" key="3">
    <source>
        <dbReference type="PIRSR" id="PIRSR603782-1"/>
    </source>
</evidence>
<dbReference type="SUPFAM" id="SSF52833">
    <property type="entry name" value="Thioredoxin-like"/>
    <property type="match status" value="1"/>
</dbReference>
<evidence type="ECO:0000259" key="5">
    <source>
        <dbReference type="PROSITE" id="PS51352"/>
    </source>
</evidence>
<sequence length="205" mass="22714">MQRLVATAVALVALVAGLVIYNSLPQAQPQALVYEPARQLQPFTLQGSDGSQVTNERLQGQWTLLFTGYTFCPDICPTTMADLRQIMPSLQQHTDTPVKVWMISVDPQRDHVERIAAYTEFFGPEFFGVRAEHPQLYPFVNNLGLMYSIPDEGATDYLVNHSAAIILVNPAGHLQAIFKAEHTMGEIPTVNMQQLAADFAIIADN</sequence>
<name>A0A317Q2R6_9GAMM</name>
<evidence type="ECO:0000313" key="6">
    <source>
        <dbReference type="EMBL" id="PWW09792.1"/>
    </source>
</evidence>
<comment type="similarity">
    <text evidence="1">Belongs to the SCO1/2 family.</text>
</comment>
<dbReference type="PANTHER" id="PTHR12151:SF25">
    <property type="entry name" value="LINALOOL DEHYDRATASE_ISOMERASE DOMAIN-CONTAINING PROTEIN"/>
    <property type="match status" value="1"/>
</dbReference>
<comment type="caution">
    <text evidence="6">The sequence shown here is derived from an EMBL/GenBank/DDBJ whole genome shotgun (WGS) entry which is preliminary data.</text>
</comment>
<keyword evidence="2 3" id="KW-0186">Copper</keyword>
<dbReference type="PANTHER" id="PTHR12151">
    <property type="entry name" value="ELECTRON TRANSPORT PROTIN SCO1/SENC FAMILY MEMBER"/>
    <property type="match status" value="1"/>
</dbReference>
<organism evidence="6 7">
    <name type="scientific">Pseudidiomarina maritima</name>
    <dbReference type="NCBI Taxonomy" id="519453"/>
    <lineage>
        <taxon>Bacteria</taxon>
        <taxon>Pseudomonadati</taxon>
        <taxon>Pseudomonadota</taxon>
        <taxon>Gammaproteobacteria</taxon>
        <taxon>Alteromonadales</taxon>
        <taxon>Idiomarinaceae</taxon>
        <taxon>Pseudidiomarina</taxon>
    </lineage>
</organism>
<feature type="disulfide bond" description="Redox-active" evidence="4">
    <location>
        <begin position="72"/>
        <end position="76"/>
    </location>
</feature>
<dbReference type="Pfam" id="PF02630">
    <property type="entry name" value="SCO1-SenC"/>
    <property type="match status" value="1"/>
</dbReference>
<reference evidence="6 7" key="1">
    <citation type="submission" date="2018-05" db="EMBL/GenBank/DDBJ databases">
        <title>Freshwater and sediment microbial communities from various areas in North America, analyzing microbe dynamics in response to fracking.</title>
        <authorList>
            <person name="Lamendella R."/>
        </authorList>
    </citation>
    <scope>NUCLEOTIDE SEQUENCE [LARGE SCALE GENOMIC DNA]</scope>
    <source>
        <strain evidence="6 7">125B1</strain>
    </source>
</reference>
<protein>
    <submittedName>
        <fullName evidence="6">Protein SCO1/2</fullName>
    </submittedName>
</protein>
<feature type="binding site" evidence="3">
    <location>
        <position position="76"/>
    </location>
    <ligand>
        <name>Cu cation</name>
        <dbReference type="ChEBI" id="CHEBI:23378"/>
    </ligand>
</feature>
<dbReference type="PROSITE" id="PS51352">
    <property type="entry name" value="THIOREDOXIN_2"/>
    <property type="match status" value="1"/>
</dbReference>
<keyword evidence="4" id="KW-1015">Disulfide bond</keyword>
<dbReference type="EMBL" id="QGTT01000017">
    <property type="protein sequence ID" value="PWW09792.1"/>
    <property type="molecule type" value="Genomic_DNA"/>
</dbReference>
<gene>
    <name evidence="6" type="ORF">DET45_11759</name>
</gene>
<dbReference type="OrthoDB" id="9790194at2"/>
<dbReference type="InterPro" id="IPR003782">
    <property type="entry name" value="SCO1/SenC"/>
</dbReference>
<feature type="binding site" evidence="3">
    <location>
        <position position="161"/>
    </location>
    <ligand>
        <name>Cu cation</name>
        <dbReference type="ChEBI" id="CHEBI:23378"/>
    </ligand>
</feature>
<keyword evidence="7" id="KW-1185">Reference proteome</keyword>
<dbReference type="AlphaFoldDB" id="A0A317Q2R6"/>
<dbReference type="Proteomes" id="UP000246964">
    <property type="component" value="Unassembled WGS sequence"/>
</dbReference>
<evidence type="ECO:0000313" key="7">
    <source>
        <dbReference type="Proteomes" id="UP000246964"/>
    </source>
</evidence>
<dbReference type="Gene3D" id="3.40.30.10">
    <property type="entry name" value="Glutaredoxin"/>
    <property type="match status" value="1"/>
</dbReference>
<dbReference type="CDD" id="cd02968">
    <property type="entry name" value="SCO"/>
    <property type="match status" value="1"/>
</dbReference>
<dbReference type="RefSeq" id="WP_110076661.1">
    <property type="nucleotide sequence ID" value="NZ_QGTT01000017.1"/>
</dbReference>
<dbReference type="GO" id="GO:0046872">
    <property type="term" value="F:metal ion binding"/>
    <property type="evidence" value="ECO:0007669"/>
    <property type="project" value="UniProtKB-KW"/>
</dbReference>